<feature type="transmembrane region" description="Helical" evidence="1">
    <location>
        <begin position="12"/>
        <end position="34"/>
    </location>
</feature>
<accession>A0A448NS31</accession>
<dbReference type="KEGG" id="cant:NCTC13489_01800"/>
<dbReference type="Proteomes" id="UP000270036">
    <property type="component" value="Chromosome"/>
</dbReference>
<dbReference type="AlphaFoldDB" id="A0A448NS31"/>
<evidence type="ECO:0000256" key="1">
    <source>
        <dbReference type="SAM" id="Phobius"/>
    </source>
</evidence>
<evidence type="ECO:0000313" key="2">
    <source>
        <dbReference type="EMBL" id="VEH99832.1"/>
    </source>
</evidence>
<keyword evidence="1" id="KW-0472">Membrane</keyword>
<protein>
    <submittedName>
        <fullName evidence="2">Uncharacterized protein</fullName>
    </submittedName>
</protein>
<proteinExistence type="predicted"/>
<name>A0A448NS31_9FLAO</name>
<keyword evidence="1" id="KW-0812">Transmembrane</keyword>
<dbReference type="EMBL" id="LR134441">
    <property type="protein sequence ID" value="VEH99832.1"/>
    <property type="molecule type" value="Genomic_DNA"/>
</dbReference>
<sequence length="35" mass="4204">MNQEKPTNWKKLYIALLLITAVMIVAMLLFQNYYK</sequence>
<gene>
    <name evidence="2" type="ORF">NCTC13489_01800</name>
</gene>
<organism evidence="2 3">
    <name type="scientific">Kaistella antarctica</name>
    <dbReference type="NCBI Taxonomy" id="266748"/>
    <lineage>
        <taxon>Bacteria</taxon>
        <taxon>Pseudomonadati</taxon>
        <taxon>Bacteroidota</taxon>
        <taxon>Flavobacteriia</taxon>
        <taxon>Flavobacteriales</taxon>
        <taxon>Weeksellaceae</taxon>
        <taxon>Chryseobacterium group</taxon>
        <taxon>Kaistella</taxon>
    </lineage>
</organism>
<reference evidence="2 3" key="1">
    <citation type="submission" date="2018-12" db="EMBL/GenBank/DDBJ databases">
        <authorList>
            <consortium name="Pathogen Informatics"/>
        </authorList>
    </citation>
    <scope>NUCLEOTIDE SEQUENCE [LARGE SCALE GENOMIC DNA]</scope>
    <source>
        <strain evidence="2 3">NCTC13489</strain>
    </source>
</reference>
<keyword evidence="1" id="KW-1133">Transmembrane helix</keyword>
<evidence type="ECO:0000313" key="3">
    <source>
        <dbReference type="Proteomes" id="UP000270036"/>
    </source>
</evidence>